<evidence type="ECO:0000313" key="2">
    <source>
        <dbReference type="Proteomes" id="UP001047646"/>
    </source>
</evidence>
<dbReference type="RefSeq" id="WP_217848748.1">
    <property type="nucleotide sequence ID" value="NZ_CP077073.1"/>
</dbReference>
<organism evidence="1 2">
    <name type="scientific">Pseudomonas muyukensis</name>
    <dbReference type="NCBI Taxonomy" id="2842357"/>
    <lineage>
        <taxon>Bacteria</taxon>
        <taxon>Pseudomonadati</taxon>
        <taxon>Pseudomonadota</taxon>
        <taxon>Gammaproteobacteria</taxon>
        <taxon>Pseudomonadales</taxon>
        <taxon>Pseudomonadaceae</taxon>
        <taxon>Pseudomonas</taxon>
    </lineage>
</organism>
<sequence>MKFKQANNLPTAFLSDSEARHYIEARSQYQYPKAYLEKASAQQHDIALSGTLFGRFVVCPASNTDLSLDDYHHQLLNANDPADRLLGLASVIYWGYFTFGDAYARNRVDWFINGHQAQPPTTASLAHAHTTRALHHLTTLNMAQALHALNGLSQLSRTPFASKVIAFMAPSVAGIYDNRIATGLASASWASGLSSGIGQIHSSRVQHCYQSWCLYLSQVASHLNLGIGLGKPWQWSCGKDQGQAWRALDVERAFFALYGMGDRRNPENPHSALERPE</sequence>
<proteinExistence type="predicted"/>
<evidence type="ECO:0000313" key="1">
    <source>
        <dbReference type="EMBL" id="QXH34268.1"/>
    </source>
</evidence>
<dbReference type="EMBL" id="CP077073">
    <property type="protein sequence ID" value="QXH34268.1"/>
    <property type="molecule type" value="Genomic_DNA"/>
</dbReference>
<evidence type="ECO:0008006" key="3">
    <source>
        <dbReference type="Google" id="ProtNLM"/>
    </source>
</evidence>
<gene>
    <name evidence="1" type="ORF">KSS95_19240</name>
</gene>
<keyword evidence="2" id="KW-1185">Reference proteome</keyword>
<dbReference type="Proteomes" id="UP001047646">
    <property type="component" value="Chromosome"/>
</dbReference>
<accession>A0ABX8M5K1</accession>
<name>A0ABX8M5K1_9PSED</name>
<reference evidence="1" key="1">
    <citation type="journal article" date="2021" name="Microorganisms">
        <title>The Ever-Expanding Pseudomonas Genus: Description of 43 New Species and Partition of the Pseudomonas putida Group.</title>
        <authorList>
            <person name="Girard L."/>
            <person name="Lood C."/>
            <person name="Hofte M."/>
            <person name="Vandamme P."/>
            <person name="Rokni-Zadeh H."/>
            <person name="van Noort V."/>
            <person name="Lavigne R."/>
            <person name="De Mot R."/>
        </authorList>
    </citation>
    <scope>NUCLEOTIDE SEQUENCE</scope>
    <source>
        <strain evidence="1">COW39</strain>
    </source>
</reference>
<protein>
    <recommendedName>
        <fullName evidence="3">Alginate lyase</fullName>
    </recommendedName>
</protein>